<dbReference type="EMBL" id="CP004144">
    <property type="protein sequence ID" value="AGF98235.1"/>
    <property type="molecule type" value="Genomic_DNA"/>
</dbReference>
<gene>
    <name evidence="1" type="ORF">MmTuc01_2965</name>
</gene>
<dbReference type="BioCyc" id="MMAZ1236903:G139K-2820-MONOMER"/>
<name>M1Q7B6_METMZ</name>
<organism evidence="1 2">
    <name type="scientific">Methanosarcina mazei Tuc01</name>
    <dbReference type="NCBI Taxonomy" id="1236903"/>
    <lineage>
        <taxon>Archaea</taxon>
        <taxon>Methanobacteriati</taxon>
        <taxon>Methanobacteriota</taxon>
        <taxon>Stenosarchaea group</taxon>
        <taxon>Methanomicrobia</taxon>
        <taxon>Methanosarcinales</taxon>
        <taxon>Methanosarcinaceae</taxon>
        <taxon>Methanosarcina</taxon>
    </lineage>
</organism>
<protein>
    <submittedName>
        <fullName evidence="1">Uncharacterized protein</fullName>
    </submittedName>
</protein>
<accession>M1Q7B6</accession>
<evidence type="ECO:0000313" key="1">
    <source>
        <dbReference type="EMBL" id="AGF98235.1"/>
    </source>
</evidence>
<evidence type="ECO:0000313" key="2">
    <source>
        <dbReference type="Proteomes" id="UP000011718"/>
    </source>
</evidence>
<dbReference type="HOGENOM" id="CLU_3282878_0_0_2"/>
<dbReference type="AlphaFoldDB" id="M1Q7B6"/>
<dbReference type="Proteomes" id="UP000011718">
    <property type="component" value="Chromosome"/>
</dbReference>
<sequence length="40" mass="4794">MTRCRIDPEETTLQVILSRYFLICPFRQNEKYIFSLIPAS</sequence>
<reference evidence="1 2" key="1">
    <citation type="journal article" date="2013" name="Genome Announc.">
        <title>Complete Genome of a Methanosarcina mazei Strain Isolated from Sediment Samples from an Amazonian Flooded Area.</title>
        <authorList>
            <person name="Assis das Gracas D."/>
            <person name="Thiago Juca Ramos R."/>
            <person name="Vieira Araujo A.C."/>
            <person name="Zahlouth R."/>
            <person name="Ribeiro Carneiro A."/>
            <person name="Souza Lopes T."/>
            <person name="Azevedo Barauna R."/>
            <person name="Azevedo V."/>
            <person name="Cruz Schneider M.P."/>
            <person name="Pellizari V.H."/>
            <person name="Silva A."/>
        </authorList>
    </citation>
    <scope>NUCLEOTIDE SEQUENCE [LARGE SCALE GENOMIC DNA]</scope>
    <source>
        <strain evidence="1 2">Tuc01</strain>
    </source>
</reference>
<proteinExistence type="predicted"/>
<dbReference type="KEGG" id="mmaz:MmTuc01_2965"/>